<dbReference type="SUPFAM" id="SSF53187">
    <property type="entry name" value="Zn-dependent exopeptidases"/>
    <property type="match status" value="1"/>
</dbReference>
<dbReference type="PANTHER" id="PTHR11705">
    <property type="entry name" value="PROTEASE FAMILY M14 CARBOXYPEPTIDASE A,B"/>
    <property type="match status" value="1"/>
</dbReference>
<evidence type="ECO:0000313" key="14">
    <source>
        <dbReference type="Proteomes" id="UP000813444"/>
    </source>
</evidence>
<protein>
    <recommendedName>
        <fullName evidence="12">Peptidase M14 domain-containing protein</fullName>
    </recommendedName>
</protein>
<comment type="similarity">
    <text evidence="2 10">Belongs to the peptidase M14 family.</text>
</comment>
<dbReference type="PRINTS" id="PR00765">
    <property type="entry name" value="CRBOXYPTASEA"/>
</dbReference>
<dbReference type="FunFam" id="3.40.630.10:FF:000084">
    <property type="entry name" value="Carboxypeptidase B2"/>
    <property type="match status" value="1"/>
</dbReference>
<keyword evidence="6 11" id="KW-0732">Signal</keyword>
<gene>
    <name evidence="13" type="ORF">B0I35DRAFT_172527</name>
</gene>
<keyword evidence="14" id="KW-1185">Reference proteome</keyword>
<name>A0A8K0WU62_9HYPO</name>
<feature type="chain" id="PRO_5035434980" description="Peptidase M14 domain-containing protein" evidence="11">
    <location>
        <begin position="17"/>
        <end position="420"/>
    </location>
</feature>
<feature type="domain" description="Peptidase M14" evidence="12">
    <location>
        <begin position="117"/>
        <end position="420"/>
    </location>
</feature>
<comment type="caution">
    <text evidence="13">The sequence shown here is derived from an EMBL/GenBank/DDBJ whole genome shotgun (WGS) entry which is preliminary data.</text>
</comment>
<dbReference type="GO" id="GO:0004181">
    <property type="term" value="F:metallocarboxypeptidase activity"/>
    <property type="evidence" value="ECO:0007669"/>
    <property type="project" value="InterPro"/>
</dbReference>
<evidence type="ECO:0000256" key="4">
    <source>
        <dbReference type="ARBA" id="ARBA00022670"/>
    </source>
</evidence>
<evidence type="ECO:0000256" key="5">
    <source>
        <dbReference type="ARBA" id="ARBA00022723"/>
    </source>
</evidence>
<dbReference type="CDD" id="cd03860">
    <property type="entry name" value="M14_CP_A-B_like"/>
    <property type="match status" value="1"/>
</dbReference>
<dbReference type="GO" id="GO:0006508">
    <property type="term" value="P:proteolysis"/>
    <property type="evidence" value="ECO:0007669"/>
    <property type="project" value="UniProtKB-KW"/>
</dbReference>
<dbReference type="AlphaFoldDB" id="A0A8K0WU62"/>
<keyword evidence="8" id="KW-0862">Zinc</keyword>
<dbReference type="InterPro" id="IPR057247">
    <property type="entry name" value="CARBOXYPEPT_ZN_2"/>
</dbReference>
<evidence type="ECO:0000256" key="1">
    <source>
        <dbReference type="ARBA" id="ARBA00001947"/>
    </source>
</evidence>
<keyword evidence="9" id="KW-0482">Metalloprotease</keyword>
<keyword evidence="4" id="KW-0645">Protease</keyword>
<feature type="active site" description="Proton donor/acceptor" evidence="10">
    <location>
        <position position="384"/>
    </location>
</feature>
<dbReference type="OrthoDB" id="3626597at2759"/>
<feature type="signal peptide" evidence="11">
    <location>
        <begin position="1"/>
        <end position="16"/>
    </location>
</feature>
<proteinExistence type="inferred from homology"/>
<comment type="cofactor">
    <cofactor evidence="1">
        <name>Zn(2+)</name>
        <dbReference type="ChEBI" id="CHEBI:29105"/>
    </cofactor>
</comment>
<keyword evidence="5" id="KW-0479">Metal-binding</keyword>
<dbReference type="PROSITE" id="PS52035">
    <property type="entry name" value="PEPTIDASE_M14"/>
    <property type="match status" value="1"/>
</dbReference>
<keyword evidence="7" id="KW-0378">Hydrolase</keyword>
<dbReference type="Pfam" id="PF00246">
    <property type="entry name" value="Peptidase_M14"/>
    <property type="match status" value="1"/>
</dbReference>
<dbReference type="Proteomes" id="UP000813444">
    <property type="component" value="Unassembled WGS sequence"/>
</dbReference>
<accession>A0A8K0WU62</accession>
<dbReference type="GO" id="GO:0008270">
    <property type="term" value="F:zinc ion binding"/>
    <property type="evidence" value="ECO:0007669"/>
    <property type="project" value="InterPro"/>
</dbReference>
<dbReference type="PROSITE" id="PS00133">
    <property type="entry name" value="CARBOXYPEPT_ZN_2"/>
    <property type="match status" value="1"/>
</dbReference>
<dbReference type="SUPFAM" id="SSF54897">
    <property type="entry name" value="Protease propeptides/inhibitors"/>
    <property type="match status" value="1"/>
</dbReference>
<evidence type="ECO:0000256" key="2">
    <source>
        <dbReference type="ARBA" id="ARBA00005988"/>
    </source>
</evidence>
<evidence type="ECO:0000256" key="11">
    <source>
        <dbReference type="SAM" id="SignalP"/>
    </source>
</evidence>
<evidence type="ECO:0000256" key="10">
    <source>
        <dbReference type="PROSITE-ProRule" id="PRU01379"/>
    </source>
</evidence>
<dbReference type="PANTHER" id="PTHR11705:SF143">
    <property type="entry name" value="SLL0236 PROTEIN"/>
    <property type="match status" value="1"/>
</dbReference>
<evidence type="ECO:0000256" key="6">
    <source>
        <dbReference type="ARBA" id="ARBA00022729"/>
    </source>
</evidence>
<dbReference type="InterPro" id="IPR000834">
    <property type="entry name" value="Peptidase_M14"/>
</dbReference>
<organism evidence="13 14">
    <name type="scientific">Stachybotrys elegans</name>
    <dbReference type="NCBI Taxonomy" id="80388"/>
    <lineage>
        <taxon>Eukaryota</taxon>
        <taxon>Fungi</taxon>
        <taxon>Dikarya</taxon>
        <taxon>Ascomycota</taxon>
        <taxon>Pezizomycotina</taxon>
        <taxon>Sordariomycetes</taxon>
        <taxon>Hypocreomycetidae</taxon>
        <taxon>Hypocreales</taxon>
        <taxon>Stachybotryaceae</taxon>
        <taxon>Stachybotrys</taxon>
    </lineage>
</organism>
<evidence type="ECO:0000256" key="9">
    <source>
        <dbReference type="ARBA" id="ARBA00023049"/>
    </source>
</evidence>
<evidence type="ECO:0000313" key="13">
    <source>
        <dbReference type="EMBL" id="KAH7324946.1"/>
    </source>
</evidence>
<keyword evidence="3" id="KW-0121">Carboxypeptidase</keyword>
<dbReference type="SMART" id="SM00631">
    <property type="entry name" value="Zn_pept"/>
    <property type="match status" value="1"/>
</dbReference>
<sequence length="420" mass="45874">MKTTAFLGLLLPLAAAVSYDGYKAFHIDSHDDFDAVESALADLGYVSLDCESNHRTFDVAISPENLEAFHALGLDAKIVAEDVGAELTAATGEMKPYSASRKFAGRADLPDIGYFDSYHTFEEHLQFLEDVQAAFPDNSEIFTAGDSLEGRPIQGIHVWGSGGPSTHPAIIWQANVHAREWITGVTVEYMLYKLIQGYQNGDAVPLSTLNNFDFYVMPIVNPDGFVYTNTDRLWRKNRQSRQGASCRGTDLNRNWPHQWNIDGGASTNPCSDSYRGEAPGDSPEMAVLSNWTATIGQTTGIKLFVDWHAYSQLILLPYSYSCTAEAETIEEQMDLAGGVASAIRGVNGLNFVYGPTCQVIYQASGSSLDFAFDVAGAELSWAFELRPGSNAGNGFVIPPSNIVPSGEENWAGMEYLFSTF</sequence>
<evidence type="ECO:0000256" key="8">
    <source>
        <dbReference type="ARBA" id="ARBA00022833"/>
    </source>
</evidence>
<evidence type="ECO:0000259" key="12">
    <source>
        <dbReference type="PROSITE" id="PS52035"/>
    </source>
</evidence>
<reference evidence="13" key="1">
    <citation type="journal article" date="2021" name="Nat. Commun.">
        <title>Genetic determinants of endophytism in the Arabidopsis root mycobiome.</title>
        <authorList>
            <person name="Mesny F."/>
            <person name="Miyauchi S."/>
            <person name="Thiergart T."/>
            <person name="Pickel B."/>
            <person name="Atanasova L."/>
            <person name="Karlsson M."/>
            <person name="Huettel B."/>
            <person name="Barry K.W."/>
            <person name="Haridas S."/>
            <person name="Chen C."/>
            <person name="Bauer D."/>
            <person name="Andreopoulos W."/>
            <person name="Pangilinan J."/>
            <person name="LaButti K."/>
            <person name="Riley R."/>
            <person name="Lipzen A."/>
            <person name="Clum A."/>
            <person name="Drula E."/>
            <person name="Henrissat B."/>
            <person name="Kohler A."/>
            <person name="Grigoriev I.V."/>
            <person name="Martin F.M."/>
            <person name="Hacquard S."/>
        </authorList>
    </citation>
    <scope>NUCLEOTIDE SEQUENCE</scope>
    <source>
        <strain evidence="13">MPI-CAGE-CH-0235</strain>
    </source>
</reference>
<dbReference type="EMBL" id="JAGPNK010000003">
    <property type="protein sequence ID" value="KAH7324946.1"/>
    <property type="molecule type" value="Genomic_DNA"/>
</dbReference>
<evidence type="ECO:0000256" key="7">
    <source>
        <dbReference type="ARBA" id="ARBA00022801"/>
    </source>
</evidence>
<evidence type="ECO:0000256" key="3">
    <source>
        <dbReference type="ARBA" id="ARBA00022645"/>
    </source>
</evidence>
<dbReference type="Gene3D" id="3.40.630.10">
    <property type="entry name" value="Zn peptidases"/>
    <property type="match status" value="1"/>
</dbReference>